<reference evidence="3" key="2">
    <citation type="submission" date="2025-09" db="UniProtKB">
        <authorList>
            <consortium name="Ensembl"/>
        </authorList>
    </citation>
    <scope>IDENTIFICATION</scope>
</reference>
<dbReference type="PANTHER" id="PTHR12598:SF0">
    <property type="entry name" value="COPPER HOMEOSTASIS PROTEIN CUTC HOMOLOG"/>
    <property type="match status" value="1"/>
</dbReference>
<dbReference type="GeneTree" id="ENSGT00390000008454"/>
<dbReference type="Gene3D" id="3.20.20.380">
    <property type="entry name" value="Copper homeostasis (CutC) domain"/>
    <property type="match status" value="1"/>
</dbReference>
<evidence type="ECO:0000256" key="1">
    <source>
        <dbReference type="ARBA" id="ARBA00007768"/>
    </source>
</evidence>
<accession>A0A8C4N6V2</accession>
<keyword evidence="4" id="KW-1185">Reference proteome</keyword>
<dbReference type="SUPFAM" id="SSF110395">
    <property type="entry name" value="CutC-like"/>
    <property type="match status" value="1"/>
</dbReference>
<sequence>FPVTFHRAFDMVQDPVTALEDIISLGFSRVLTSGGELSALDGLPMIRKLIEQVAVTGGGITERNLQRILEGSGACEFHCSASTSRDSDMQIRNGAVRMGTPFCSSEFSIKVADASRVRTLCSIAKGLL</sequence>
<organism evidence="3 4">
    <name type="scientific">Eptatretus burgeri</name>
    <name type="common">Inshore hagfish</name>
    <dbReference type="NCBI Taxonomy" id="7764"/>
    <lineage>
        <taxon>Eukaryota</taxon>
        <taxon>Metazoa</taxon>
        <taxon>Chordata</taxon>
        <taxon>Craniata</taxon>
        <taxon>Vertebrata</taxon>
        <taxon>Cyclostomata</taxon>
        <taxon>Myxini</taxon>
        <taxon>Myxiniformes</taxon>
        <taxon>Myxinidae</taxon>
        <taxon>Eptatretinae</taxon>
        <taxon>Eptatretus</taxon>
    </lineage>
</organism>
<evidence type="ECO:0000313" key="3">
    <source>
        <dbReference type="Ensembl" id="ENSEBUP00000002207.1"/>
    </source>
</evidence>
<dbReference type="PANTHER" id="PTHR12598">
    <property type="entry name" value="COPPER HOMEOSTASIS PROTEIN CUTC"/>
    <property type="match status" value="1"/>
</dbReference>
<dbReference type="InterPro" id="IPR036822">
    <property type="entry name" value="CutC-like_dom_sf"/>
</dbReference>
<name>A0A8C4N6V2_EPTBU</name>
<dbReference type="InterPro" id="IPR005627">
    <property type="entry name" value="CutC-like"/>
</dbReference>
<dbReference type="Ensembl" id="ENSEBUT00000002556.1">
    <property type="protein sequence ID" value="ENSEBUP00000002207.1"/>
    <property type="gene ID" value="ENSEBUG00000001690.1"/>
</dbReference>
<proteinExistence type="inferred from homology"/>
<dbReference type="AlphaFoldDB" id="A0A8C4N6V2"/>
<dbReference type="Pfam" id="PF03932">
    <property type="entry name" value="CutC"/>
    <property type="match status" value="1"/>
</dbReference>
<dbReference type="GO" id="GO:0005507">
    <property type="term" value="F:copper ion binding"/>
    <property type="evidence" value="ECO:0007669"/>
    <property type="project" value="TreeGrafter"/>
</dbReference>
<reference evidence="3" key="1">
    <citation type="submission" date="2025-08" db="UniProtKB">
        <authorList>
            <consortium name="Ensembl"/>
        </authorList>
    </citation>
    <scope>IDENTIFICATION</scope>
</reference>
<comment type="similarity">
    <text evidence="1">Belongs to the CutC family.</text>
</comment>
<dbReference type="Proteomes" id="UP000694388">
    <property type="component" value="Unplaced"/>
</dbReference>
<evidence type="ECO:0000256" key="2">
    <source>
        <dbReference type="ARBA" id="ARBA00019014"/>
    </source>
</evidence>
<evidence type="ECO:0000313" key="4">
    <source>
        <dbReference type="Proteomes" id="UP000694388"/>
    </source>
</evidence>
<protein>
    <recommendedName>
        <fullName evidence="2">Copper homeostasis protein cutC homolog</fullName>
    </recommendedName>
</protein>